<keyword evidence="2" id="KW-1003">Cell membrane</keyword>
<evidence type="ECO:0000256" key="3">
    <source>
        <dbReference type="ARBA" id="ARBA00022692"/>
    </source>
</evidence>
<dbReference type="GO" id="GO:0005886">
    <property type="term" value="C:plasma membrane"/>
    <property type="evidence" value="ECO:0007669"/>
    <property type="project" value="UniProtKB-SubCell"/>
</dbReference>
<dbReference type="AlphaFoldDB" id="A0A2P1NK04"/>
<sequence length="128" mass="13739">MLYALTALFALQLLGDLLVQWLGLPFPGALAGMLLMLAGLLVLGRTPAALERLANGLLQNMMLLFIPSVAGVMLHFDHLQREWLPFLVSGVVGAGVTFAVTAWTMRRLLHTAPEVPQAAAVPAPSEVR</sequence>
<keyword evidence="4 6" id="KW-1133">Transmembrane helix</keyword>
<gene>
    <name evidence="7" type="ORF">C7H73_06520</name>
</gene>
<dbReference type="Proteomes" id="UP000241829">
    <property type="component" value="Chromosome"/>
</dbReference>
<dbReference type="InterPro" id="IPR005538">
    <property type="entry name" value="LrgA/CidA"/>
</dbReference>
<keyword evidence="3 6" id="KW-0812">Transmembrane</keyword>
<evidence type="ECO:0000256" key="1">
    <source>
        <dbReference type="ARBA" id="ARBA00004651"/>
    </source>
</evidence>
<dbReference type="OrthoDB" id="385012at2"/>
<feature type="transmembrane region" description="Helical" evidence="6">
    <location>
        <begin position="56"/>
        <end position="76"/>
    </location>
</feature>
<dbReference type="EMBL" id="CP027792">
    <property type="protein sequence ID" value="AVP57362.1"/>
    <property type="molecule type" value="Genomic_DNA"/>
</dbReference>
<feature type="transmembrane region" description="Helical" evidence="6">
    <location>
        <begin position="82"/>
        <end position="103"/>
    </location>
</feature>
<evidence type="ECO:0000256" key="5">
    <source>
        <dbReference type="ARBA" id="ARBA00023136"/>
    </source>
</evidence>
<dbReference type="PANTHER" id="PTHR33931:SF2">
    <property type="entry name" value="HOLIN-LIKE PROTEIN CIDA"/>
    <property type="match status" value="1"/>
</dbReference>
<reference evidence="8" key="1">
    <citation type="submission" date="2018-03" db="EMBL/GenBank/DDBJ databases">
        <title>Genome sequencing of Melaminivora sp. strain SC2-7.</title>
        <authorList>
            <person name="Kim S.-J."/>
            <person name="Heo J."/>
            <person name="Ahn J.-H."/>
            <person name="Kwon S.-W."/>
        </authorList>
    </citation>
    <scope>NUCLEOTIDE SEQUENCE [LARGE SCALE GENOMIC DNA]</scope>
    <source>
        <strain evidence="8">SC2-7</strain>
    </source>
</reference>
<keyword evidence="8" id="KW-1185">Reference proteome</keyword>
<dbReference type="Pfam" id="PF03788">
    <property type="entry name" value="LrgA"/>
    <property type="match status" value="1"/>
</dbReference>
<accession>A0A2P1NK04</accession>
<protein>
    <submittedName>
        <fullName evidence="7">CidA/LrgA family protein</fullName>
    </submittedName>
</protein>
<name>A0A2P1NK04_9BURK</name>
<evidence type="ECO:0000256" key="6">
    <source>
        <dbReference type="SAM" id="Phobius"/>
    </source>
</evidence>
<keyword evidence="5 6" id="KW-0472">Membrane</keyword>
<evidence type="ECO:0000313" key="8">
    <source>
        <dbReference type="Proteomes" id="UP000241829"/>
    </source>
</evidence>
<evidence type="ECO:0000313" key="7">
    <source>
        <dbReference type="EMBL" id="AVP57362.1"/>
    </source>
</evidence>
<dbReference type="KEGG" id="melm:C7H73_06520"/>
<dbReference type="PANTHER" id="PTHR33931">
    <property type="entry name" value="HOLIN-LIKE PROTEIN CIDA-RELATED"/>
    <property type="match status" value="1"/>
</dbReference>
<proteinExistence type="predicted"/>
<dbReference type="RefSeq" id="WP_106845918.1">
    <property type="nucleotide sequence ID" value="NZ_CP027792.1"/>
</dbReference>
<comment type="subcellular location">
    <subcellularLocation>
        <location evidence="1">Cell membrane</location>
        <topology evidence="1">Multi-pass membrane protein</topology>
    </subcellularLocation>
</comment>
<organism evidence="7 8">
    <name type="scientific">Pulveribacter suum</name>
    <dbReference type="NCBI Taxonomy" id="2116657"/>
    <lineage>
        <taxon>Bacteria</taxon>
        <taxon>Pseudomonadati</taxon>
        <taxon>Pseudomonadota</taxon>
        <taxon>Betaproteobacteria</taxon>
        <taxon>Burkholderiales</taxon>
        <taxon>Comamonadaceae</taxon>
        <taxon>Pulveribacter</taxon>
    </lineage>
</organism>
<evidence type="ECO:0000256" key="4">
    <source>
        <dbReference type="ARBA" id="ARBA00022989"/>
    </source>
</evidence>
<feature type="transmembrane region" description="Helical" evidence="6">
    <location>
        <begin position="25"/>
        <end position="44"/>
    </location>
</feature>
<evidence type="ECO:0000256" key="2">
    <source>
        <dbReference type="ARBA" id="ARBA00022475"/>
    </source>
</evidence>